<reference evidence="17 18" key="1">
    <citation type="submission" date="2020-08" db="EMBL/GenBank/DDBJ databases">
        <title>Genome public.</title>
        <authorList>
            <person name="Liu C."/>
            <person name="Sun Q."/>
        </authorList>
    </citation>
    <scope>NUCLEOTIDE SEQUENCE [LARGE SCALE GENOMIC DNA]</scope>
    <source>
        <strain evidence="17 18">NSJ-26</strain>
    </source>
</reference>
<dbReference type="NCBIfam" id="NF004064">
    <property type="entry name" value="PRK05578.1"/>
    <property type="match status" value="1"/>
</dbReference>
<feature type="binding site" evidence="14">
    <location>
        <position position="88"/>
    </location>
    <ligand>
        <name>Zn(2+)</name>
        <dbReference type="ChEBI" id="CHEBI:29105"/>
        <note>catalytic</note>
    </ligand>
</feature>
<comment type="caution">
    <text evidence="17">The sequence shown here is derived from an EMBL/GenBank/DDBJ whole genome shotgun (WGS) entry which is preliminary data.</text>
</comment>
<dbReference type="EC" id="3.5.4.5" evidence="4 15"/>
<dbReference type="GO" id="GO:0008270">
    <property type="term" value="F:zinc ion binding"/>
    <property type="evidence" value="ECO:0007669"/>
    <property type="project" value="UniProtKB-UniRule"/>
</dbReference>
<evidence type="ECO:0000256" key="11">
    <source>
        <dbReference type="ARBA" id="ARBA00049558"/>
    </source>
</evidence>
<comment type="catalytic activity">
    <reaction evidence="10 15">
        <text>2'-deoxycytidine + H2O + H(+) = 2'-deoxyuridine + NH4(+)</text>
        <dbReference type="Rhea" id="RHEA:13433"/>
        <dbReference type="ChEBI" id="CHEBI:15377"/>
        <dbReference type="ChEBI" id="CHEBI:15378"/>
        <dbReference type="ChEBI" id="CHEBI:15698"/>
        <dbReference type="ChEBI" id="CHEBI:16450"/>
        <dbReference type="ChEBI" id="CHEBI:28938"/>
        <dbReference type="EC" id="3.5.4.5"/>
    </reaction>
</comment>
<evidence type="ECO:0000256" key="2">
    <source>
        <dbReference type="ARBA" id="ARBA00003949"/>
    </source>
</evidence>
<evidence type="ECO:0000313" key="17">
    <source>
        <dbReference type="EMBL" id="MBC8590762.1"/>
    </source>
</evidence>
<keyword evidence="6 14" id="KW-0479">Metal-binding</keyword>
<dbReference type="InterPro" id="IPR016193">
    <property type="entry name" value="Cytidine_deaminase-like"/>
</dbReference>
<dbReference type="EMBL" id="JACRTK010000002">
    <property type="protein sequence ID" value="MBC8590762.1"/>
    <property type="molecule type" value="Genomic_DNA"/>
</dbReference>
<dbReference type="FunFam" id="3.40.140.10:FF:000008">
    <property type="entry name" value="Cytidine deaminase"/>
    <property type="match status" value="1"/>
</dbReference>
<comment type="function">
    <text evidence="2 15">This enzyme scavenges exogenous and endogenous cytidine and 2'-deoxycytidine for UMP synthesis.</text>
</comment>
<name>A0A926F093_9FIRM</name>
<comment type="catalytic activity">
    <reaction evidence="11 15">
        <text>cytidine + H2O + H(+) = uridine + NH4(+)</text>
        <dbReference type="Rhea" id="RHEA:16069"/>
        <dbReference type="ChEBI" id="CHEBI:15377"/>
        <dbReference type="ChEBI" id="CHEBI:15378"/>
        <dbReference type="ChEBI" id="CHEBI:16704"/>
        <dbReference type="ChEBI" id="CHEBI:17562"/>
        <dbReference type="ChEBI" id="CHEBI:28938"/>
        <dbReference type="EC" id="3.5.4.5"/>
    </reaction>
</comment>
<dbReference type="AlphaFoldDB" id="A0A926F093"/>
<evidence type="ECO:0000256" key="7">
    <source>
        <dbReference type="ARBA" id="ARBA00022801"/>
    </source>
</evidence>
<dbReference type="NCBIfam" id="TIGR01354">
    <property type="entry name" value="cyt_deam_tetra"/>
    <property type="match status" value="1"/>
</dbReference>
<keyword evidence="18" id="KW-1185">Reference proteome</keyword>
<sequence>MNRKELIKKALEAQEKAYVPYSGFHVGAALLSEDGKIYTGCNIEISSYSPTICAERTAIFKAISEGSMKIKAIAIVGDANPTFPCGVCRQVIREFGKDAEIIIANSEEDYNVYTIDDLLPYSFGPEDLEYTRKEEKNV</sequence>
<dbReference type="PROSITE" id="PS00903">
    <property type="entry name" value="CYT_DCMP_DEAMINASES_1"/>
    <property type="match status" value="1"/>
</dbReference>
<evidence type="ECO:0000256" key="1">
    <source>
        <dbReference type="ARBA" id="ARBA00001947"/>
    </source>
</evidence>
<dbReference type="GO" id="GO:0004126">
    <property type="term" value="F:cytidine deaminase activity"/>
    <property type="evidence" value="ECO:0007669"/>
    <property type="project" value="UniProtKB-UniRule"/>
</dbReference>
<feature type="binding site" evidence="13">
    <location>
        <begin position="42"/>
        <end position="48"/>
    </location>
    <ligand>
        <name>substrate</name>
    </ligand>
</feature>
<evidence type="ECO:0000256" key="12">
    <source>
        <dbReference type="PIRSR" id="PIRSR606262-1"/>
    </source>
</evidence>
<dbReference type="SUPFAM" id="SSF53927">
    <property type="entry name" value="Cytidine deaminase-like"/>
    <property type="match status" value="1"/>
</dbReference>
<dbReference type="GO" id="GO:0072527">
    <property type="term" value="P:pyrimidine-containing compound metabolic process"/>
    <property type="evidence" value="ECO:0007669"/>
    <property type="project" value="UniProtKB-ARBA"/>
</dbReference>
<evidence type="ECO:0000313" key="18">
    <source>
        <dbReference type="Proteomes" id="UP000601522"/>
    </source>
</evidence>
<proteinExistence type="inferred from homology"/>
<feature type="active site" description="Proton donor" evidence="12">
    <location>
        <position position="55"/>
    </location>
</feature>
<dbReference type="InterPro" id="IPR006262">
    <property type="entry name" value="Cyt_deam_tetra"/>
</dbReference>
<evidence type="ECO:0000256" key="14">
    <source>
        <dbReference type="PIRSR" id="PIRSR606262-3"/>
    </source>
</evidence>
<evidence type="ECO:0000256" key="13">
    <source>
        <dbReference type="PIRSR" id="PIRSR606262-2"/>
    </source>
</evidence>
<evidence type="ECO:0000256" key="4">
    <source>
        <dbReference type="ARBA" id="ARBA00012783"/>
    </source>
</evidence>
<evidence type="ECO:0000256" key="3">
    <source>
        <dbReference type="ARBA" id="ARBA00006576"/>
    </source>
</evidence>
<evidence type="ECO:0000256" key="8">
    <source>
        <dbReference type="ARBA" id="ARBA00022833"/>
    </source>
</evidence>
<dbReference type="InterPro" id="IPR016192">
    <property type="entry name" value="APOBEC/CMP_deaminase_Zn-bd"/>
</dbReference>
<comment type="cofactor">
    <cofactor evidence="1 14 15">
        <name>Zn(2+)</name>
        <dbReference type="ChEBI" id="CHEBI:29105"/>
    </cofactor>
</comment>
<accession>A0A926F093</accession>
<dbReference type="PANTHER" id="PTHR11644">
    <property type="entry name" value="CYTIDINE DEAMINASE"/>
    <property type="match status" value="1"/>
</dbReference>
<evidence type="ECO:0000256" key="15">
    <source>
        <dbReference type="RuleBase" id="RU364006"/>
    </source>
</evidence>
<evidence type="ECO:0000259" key="16">
    <source>
        <dbReference type="PROSITE" id="PS51747"/>
    </source>
</evidence>
<dbReference type="CDD" id="cd01283">
    <property type="entry name" value="cytidine_deaminase"/>
    <property type="match status" value="1"/>
</dbReference>
<feature type="domain" description="CMP/dCMP-type deaminase" evidence="16">
    <location>
        <begin position="1"/>
        <end position="126"/>
    </location>
</feature>
<evidence type="ECO:0000256" key="6">
    <source>
        <dbReference type="ARBA" id="ARBA00022723"/>
    </source>
</evidence>
<dbReference type="RefSeq" id="WP_249323597.1">
    <property type="nucleotide sequence ID" value="NZ_JACRTK010000002.1"/>
</dbReference>
<dbReference type="Proteomes" id="UP000601522">
    <property type="component" value="Unassembled WGS sequence"/>
</dbReference>
<dbReference type="PROSITE" id="PS51747">
    <property type="entry name" value="CYT_DCMP_DEAMINASES_2"/>
    <property type="match status" value="1"/>
</dbReference>
<feature type="binding site" evidence="14">
    <location>
        <position position="85"/>
    </location>
    <ligand>
        <name>Zn(2+)</name>
        <dbReference type="ChEBI" id="CHEBI:29105"/>
        <note>catalytic</note>
    </ligand>
</feature>
<protein>
    <recommendedName>
        <fullName evidence="5 15">Cytidine deaminase</fullName>
        <ecNumber evidence="4 15">3.5.4.5</ecNumber>
    </recommendedName>
    <alternativeName>
        <fullName evidence="9 15">Cytidine aminohydrolase</fullName>
    </alternativeName>
</protein>
<dbReference type="GO" id="GO:0042802">
    <property type="term" value="F:identical protein binding"/>
    <property type="evidence" value="ECO:0007669"/>
    <property type="project" value="UniProtKB-ARBA"/>
</dbReference>
<dbReference type="Gene3D" id="3.40.140.10">
    <property type="entry name" value="Cytidine Deaminase, domain 2"/>
    <property type="match status" value="1"/>
</dbReference>
<comment type="similarity">
    <text evidence="3 15">Belongs to the cytidine and deoxycytidylate deaminase family.</text>
</comment>
<feature type="binding site" evidence="14">
    <location>
        <position position="53"/>
    </location>
    <ligand>
        <name>Zn(2+)</name>
        <dbReference type="ChEBI" id="CHEBI:29105"/>
        <note>catalytic</note>
    </ligand>
</feature>
<keyword evidence="7 15" id="KW-0378">Hydrolase</keyword>
<dbReference type="InterPro" id="IPR002125">
    <property type="entry name" value="CMP_dCMP_dom"/>
</dbReference>
<dbReference type="InterPro" id="IPR050202">
    <property type="entry name" value="Cyt/Deoxycyt_deaminase"/>
</dbReference>
<keyword evidence="8 14" id="KW-0862">Zinc</keyword>
<evidence type="ECO:0000256" key="9">
    <source>
        <dbReference type="ARBA" id="ARBA00032005"/>
    </source>
</evidence>
<evidence type="ECO:0000256" key="5">
    <source>
        <dbReference type="ARBA" id="ARBA00018266"/>
    </source>
</evidence>
<dbReference type="PANTHER" id="PTHR11644:SF2">
    <property type="entry name" value="CYTIDINE DEAMINASE"/>
    <property type="match status" value="1"/>
</dbReference>
<organism evidence="17 18">
    <name type="scientific">Wansuia hejianensis</name>
    <dbReference type="NCBI Taxonomy" id="2763667"/>
    <lineage>
        <taxon>Bacteria</taxon>
        <taxon>Bacillati</taxon>
        <taxon>Bacillota</taxon>
        <taxon>Clostridia</taxon>
        <taxon>Lachnospirales</taxon>
        <taxon>Lachnospiraceae</taxon>
        <taxon>Wansuia</taxon>
    </lineage>
</organism>
<evidence type="ECO:0000256" key="10">
    <source>
        <dbReference type="ARBA" id="ARBA00049252"/>
    </source>
</evidence>
<dbReference type="GO" id="GO:0005829">
    <property type="term" value="C:cytosol"/>
    <property type="evidence" value="ECO:0007669"/>
    <property type="project" value="TreeGrafter"/>
</dbReference>
<dbReference type="GO" id="GO:0055086">
    <property type="term" value="P:nucleobase-containing small molecule metabolic process"/>
    <property type="evidence" value="ECO:0007669"/>
    <property type="project" value="UniProtKB-ARBA"/>
</dbReference>
<gene>
    <name evidence="17" type="ORF">H8689_06395</name>
</gene>
<dbReference type="Pfam" id="PF00383">
    <property type="entry name" value="dCMP_cyt_deam_1"/>
    <property type="match status" value="1"/>
</dbReference>